<organism evidence="4 5">
    <name type="scientific">Massilia phyllostachyos</name>
    <dbReference type="NCBI Taxonomy" id="2898585"/>
    <lineage>
        <taxon>Bacteria</taxon>
        <taxon>Pseudomonadati</taxon>
        <taxon>Pseudomonadota</taxon>
        <taxon>Betaproteobacteria</taxon>
        <taxon>Burkholderiales</taxon>
        <taxon>Oxalobacteraceae</taxon>
        <taxon>Telluria group</taxon>
        <taxon>Massilia</taxon>
    </lineage>
</organism>
<keyword evidence="4" id="KW-0328">Glycosyltransferase</keyword>
<sequence length="696" mass="75617">MIPNDATRRSPTWPLALLLSLAVVAWFVYQRNHGLHPTVFADEWYYSRMARLVPLADAIVPSYLYLWIFGASASCGDGFLECVRAGNLAFYLAGSPFVYLTARRFTSAPVSFFLALLAALAPLNVYTAYFMPEATYYFGFCVLAWIALTRTGWHPVLYALAAGVVLGAMSLVKVHAIFLLPAIVPFLLYASWDRGGAWFLRGVLMALVATAATFAMKFGLGWLLAGEAGLSLLGPFYQGGVGGGSRLKLIAPAFINGRAHLAILTMLYGVPLAILLYELCTRSLRARGDARNLLHVFVFLTLGAAAGLTVVYTASLAAPGSNEGLRMHLRYYSFVFPLLYIVAAAAMHVRAPDAPAVREWPRLRWALVLVMAALLVFALLRLHTYALNTVDGPDIGGIDLTGPAGRILMALQLALLVTWAARKRIAAPLFVFVALPAALWAGHVGSDKYLQAHRPPGQADLAGKYVSSVVPRAERGSVVVAGDDMGLIMRAQFQIDHPDSVPMLLDKPGPLPEYLMPINKKWIVLLGANNSLPTSLTPALRTPHYTVVRLPDPDPALGRMPLSTEPDGKFVTKLEGLSHAEPWGRWSDAKQVVIHFAEPLPRRVGVVLNARAFDDNADLPFKATLGGVEKEFRIGWHLQEIGLHFDTDGSARTLVIEVPKPVSPAERGNPGDPRKLGIGIAEITITDGTRTVHAAR</sequence>
<dbReference type="InterPro" id="IPR054288">
    <property type="entry name" value="DUF7024"/>
</dbReference>
<dbReference type="Pfam" id="PF22895">
    <property type="entry name" value="DUF7024"/>
    <property type="match status" value="1"/>
</dbReference>
<accession>A0ABS8Q0J3</accession>
<feature type="domain" description="Glycosyltransferase RgtA/B/C/D-like" evidence="2">
    <location>
        <begin position="65"/>
        <end position="210"/>
    </location>
</feature>
<dbReference type="RefSeq" id="WP_231056592.1">
    <property type="nucleotide sequence ID" value="NZ_JAJNOC010000001.1"/>
</dbReference>
<feature type="transmembrane region" description="Helical" evidence="1">
    <location>
        <begin position="49"/>
        <end position="70"/>
    </location>
</feature>
<evidence type="ECO:0000256" key="1">
    <source>
        <dbReference type="SAM" id="Phobius"/>
    </source>
</evidence>
<feature type="domain" description="DUF7024" evidence="3">
    <location>
        <begin position="569"/>
        <end position="686"/>
    </location>
</feature>
<dbReference type="Pfam" id="PF13231">
    <property type="entry name" value="PMT_2"/>
    <property type="match status" value="1"/>
</dbReference>
<keyword evidence="5" id="KW-1185">Reference proteome</keyword>
<feature type="transmembrane region" description="Helical" evidence="1">
    <location>
        <begin position="428"/>
        <end position="446"/>
    </location>
</feature>
<feature type="transmembrane region" description="Helical" evidence="1">
    <location>
        <begin position="331"/>
        <end position="351"/>
    </location>
</feature>
<keyword evidence="1" id="KW-1133">Transmembrane helix</keyword>
<evidence type="ECO:0000259" key="2">
    <source>
        <dbReference type="Pfam" id="PF13231"/>
    </source>
</evidence>
<feature type="transmembrane region" description="Helical" evidence="1">
    <location>
        <begin position="108"/>
        <end position="129"/>
    </location>
</feature>
<feature type="transmembrane region" description="Helical" evidence="1">
    <location>
        <begin position="292"/>
        <end position="311"/>
    </location>
</feature>
<feature type="transmembrane region" description="Helical" evidence="1">
    <location>
        <begin position="159"/>
        <end position="190"/>
    </location>
</feature>
<evidence type="ECO:0000259" key="3">
    <source>
        <dbReference type="Pfam" id="PF22895"/>
    </source>
</evidence>
<dbReference type="InterPro" id="IPR038731">
    <property type="entry name" value="RgtA/B/C-like"/>
</dbReference>
<evidence type="ECO:0000313" key="5">
    <source>
        <dbReference type="Proteomes" id="UP001179361"/>
    </source>
</evidence>
<name>A0ABS8Q0J3_9BURK</name>
<feature type="transmembrane region" description="Helical" evidence="1">
    <location>
        <begin position="403"/>
        <end position="421"/>
    </location>
</feature>
<feature type="transmembrane region" description="Helical" evidence="1">
    <location>
        <begin position="12"/>
        <end position="29"/>
    </location>
</feature>
<reference evidence="4" key="1">
    <citation type="submission" date="2021-11" db="EMBL/GenBank/DDBJ databases">
        <title>The complete genome of Massilia sp sp. G4R7.</title>
        <authorList>
            <person name="Liu L."/>
            <person name="Yue J."/>
            <person name="Yuan J."/>
            <person name="Yang F."/>
            <person name="Li L."/>
        </authorList>
    </citation>
    <scope>NUCLEOTIDE SEQUENCE</scope>
    <source>
        <strain evidence="4">G4R7</strain>
    </source>
</reference>
<dbReference type="Proteomes" id="UP001179361">
    <property type="component" value="Unassembled WGS sequence"/>
</dbReference>
<keyword evidence="4" id="KW-0808">Transferase</keyword>
<protein>
    <submittedName>
        <fullName evidence="4">Glycosyltransferase family 39 protein</fullName>
        <ecNumber evidence="4">2.4.-.-</ecNumber>
    </submittedName>
</protein>
<comment type="caution">
    <text evidence="4">The sequence shown here is derived from an EMBL/GenBank/DDBJ whole genome shotgun (WGS) entry which is preliminary data.</text>
</comment>
<feature type="transmembrane region" description="Helical" evidence="1">
    <location>
        <begin position="363"/>
        <end position="383"/>
    </location>
</feature>
<proteinExistence type="predicted"/>
<dbReference type="EMBL" id="JAJNOC010000001">
    <property type="protein sequence ID" value="MCD2515279.1"/>
    <property type="molecule type" value="Genomic_DNA"/>
</dbReference>
<gene>
    <name evidence="4" type="ORF">LQ564_03015</name>
</gene>
<keyword evidence="1" id="KW-0472">Membrane</keyword>
<evidence type="ECO:0000313" key="4">
    <source>
        <dbReference type="EMBL" id="MCD2515279.1"/>
    </source>
</evidence>
<feature type="transmembrane region" description="Helical" evidence="1">
    <location>
        <begin position="259"/>
        <end position="280"/>
    </location>
</feature>
<feature type="transmembrane region" description="Helical" evidence="1">
    <location>
        <begin position="136"/>
        <end position="153"/>
    </location>
</feature>
<dbReference type="GO" id="GO:0016757">
    <property type="term" value="F:glycosyltransferase activity"/>
    <property type="evidence" value="ECO:0007669"/>
    <property type="project" value="UniProtKB-KW"/>
</dbReference>
<feature type="transmembrane region" description="Helical" evidence="1">
    <location>
        <begin position="202"/>
        <end position="225"/>
    </location>
</feature>
<keyword evidence="1" id="KW-0812">Transmembrane</keyword>
<dbReference type="EC" id="2.4.-.-" evidence="4"/>